<keyword evidence="1" id="KW-0812">Transmembrane</keyword>
<feature type="transmembrane region" description="Helical" evidence="1">
    <location>
        <begin position="280"/>
        <end position="300"/>
    </location>
</feature>
<feature type="transmembrane region" description="Helical" evidence="1">
    <location>
        <begin position="226"/>
        <end position="247"/>
    </location>
</feature>
<dbReference type="Proteomes" id="UP000595197">
    <property type="component" value="Chromosome"/>
</dbReference>
<feature type="transmembrane region" description="Helical" evidence="1">
    <location>
        <begin position="66"/>
        <end position="86"/>
    </location>
</feature>
<feature type="transmembrane region" description="Helical" evidence="1">
    <location>
        <begin position="98"/>
        <end position="120"/>
    </location>
</feature>
<gene>
    <name evidence="2" type="ORF">IGS68_03095</name>
</gene>
<keyword evidence="1" id="KW-1133">Transmembrane helix</keyword>
<proteinExistence type="predicted"/>
<evidence type="ECO:0000256" key="1">
    <source>
        <dbReference type="SAM" id="Phobius"/>
    </source>
</evidence>
<feature type="transmembrane region" description="Helical" evidence="1">
    <location>
        <begin position="253"/>
        <end position="273"/>
    </location>
</feature>
<evidence type="ECO:0000313" key="2">
    <source>
        <dbReference type="EMBL" id="QQP90261.1"/>
    </source>
</evidence>
<organism evidence="2 3">
    <name type="scientific">Skermanella cutis</name>
    <dbReference type="NCBI Taxonomy" id="2775420"/>
    <lineage>
        <taxon>Bacteria</taxon>
        <taxon>Pseudomonadati</taxon>
        <taxon>Pseudomonadota</taxon>
        <taxon>Alphaproteobacteria</taxon>
        <taxon>Rhodospirillales</taxon>
        <taxon>Azospirillaceae</taxon>
        <taxon>Skermanella</taxon>
    </lineage>
</organism>
<feature type="transmembrane region" description="Helical" evidence="1">
    <location>
        <begin position="461"/>
        <end position="485"/>
    </location>
</feature>
<sequence length="700" mass="73789">MPANSPVSDGPSTVSPAAVPAERSAGAAPSWLTATGGAIVSASFFIFVPALKPFAFGVWYQSEPVIAALFACAAAATLCLALMAALRYPVTAALTHPLTLAISALALWSAAASLAAPLPVRSAMGPPQTGEGVLWYASLAVLTALTLAVWQRRRVRQAIVGSAAVSGVILLALNVSEPIGSPWRPVVWPEFAALLGLSVIVIVASDKSLRWPAPLARRLGRLAGPALSGPDPLRMAAALALGGAIVATSQNKTAIGIAAAAIPAMLILARAIGTGRSWRVLAAVAALALTVAVPAGMYWLGTAQGLESPLSRTEMILVAFEALRSDPMLLVHGAGWGSFNDVLYSFLNRVRDVRAVTETWQQSLGNTGGGAFHTHNTYLEATLSAGLPGGVLMAALPVMAILCARRRSRALLCAVWVAIAGLLAAWFTLPVAVPFQAVAFAATAGGVRRRSPSGTAMTRRLAAGIALIVAVTLAAGSALAIRVAADSDRLLAVIRSGRPPASDAPPFLLWDRGQGGSHLWWIALDLTHELAAKGQNGQPLTESEVFWFETLLRAVDRHVADLPSSTRLKSLTLIMRDELATKMGDPRLDRLREWEVPAWSQKLFALLDQLPGRVDLSVPFLDLLVTSNNGPVAIRVGNELLLRNPDDPVALWFTGVAMAPTAEWGNLGQARLLRAVDAGVERVIPLTPEIRDRLHELRRD</sequence>
<feature type="transmembrane region" description="Helical" evidence="1">
    <location>
        <begin position="132"/>
        <end position="150"/>
    </location>
</feature>
<keyword evidence="1" id="KW-0472">Membrane</keyword>
<feature type="transmembrane region" description="Helical" evidence="1">
    <location>
        <begin position="411"/>
        <end position="441"/>
    </location>
</feature>
<protein>
    <recommendedName>
        <fullName evidence="4">O-antigen ligase</fullName>
    </recommendedName>
</protein>
<dbReference type="RefSeq" id="WP_201077239.1">
    <property type="nucleotide sequence ID" value="NZ_CP067420.1"/>
</dbReference>
<dbReference type="InterPro" id="IPR051533">
    <property type="entry name" value="WaaL-like"/>
</dbReference>
<evidence type="ECO:0000313" key="3">
    <source>
        <dbReference type="Proteomes" id="UP000595197"/>
    </source>
</evidence>
<reference evidence="2" key="1">
    <citation type="submission" date="2021-02" db="EMBL/GenBank/DDBJ databases">
        <title>Skermanella TT6 skin isolate.</title>
        <authorList>
            <person name="Lee K."/>
            <person name="Ganzorig M."/>
        </authorList>
    </citation>
    <scope>NUCLEOTIDE SEQUENCE</scope>
    <source>
        <strain evidence="2">TT6</strain>
    </source>
</reference>
<accession>A0ABX7B7C5</accession>
<dbReference type="PANTHER" id="PTHR37422:SF13">
    <property type="entry name" value="LIPOPOLYSACCHARIDE BIOSYNTHESIS PROTEIN PA4999-RELATED"/>
    <property type="match status" value="1"/>
</dbReference>
<feature type="transmembrane region" description="Helical" evidence="1">
    <location>
        <begin position="31"/>
        <end position="51"/>
    </location>
</feature>
<keyword evidence="3" id="KW-1185">Reference proteome</keyword>
<feature type="transmembrane region" description="Helical" evidence="1">
    <location>
        <begin position="385"/>
        <end position="404"/>
    </location>
</feature>
<name>A0ABX7B7C5_9PROT</name>
<feature type="transmembrane region" description="Helical" evidence="1">
    <location>
        <begin position="187"/>
        <end position="205"/>
    </location>
</feature>
<dbReference type="PANTHER" id="PTHR37422">
    <property type="entry name" value="TEICHURONIC ACID BIOSYNTHESIS PROTEIN TUAE"/>
    <property type="match status" value="1"/>
</dbReference>
<evidence type="ECO:0008006" key="4">
    <source>
        <dbReference type="Google" id="ProtNLM"/>
    </source>
</evidence>
<feature type="transmembrane region" description="Helical" evidence="1">
    <location>
        <begin position="157"/>
        <end position="175"/>
    </location>
</feature>
<dbReference type="EMBL" id="CP067420">
    <property type="protein sequence ID" value="QQP90261.1"/>
    <property type="molecule type" value="Genomic_DNA"/>
</dbReference>